<dbReference type="RefSeq" id="WP_152099104.1">
    <property type="nucleotide sequence ID" value="NZ_AP021861.1"/>
</dbReference>
<name>A0A5K7XG91_9BACT</name>
<keyword evidence="2" id="KW-1185">Reference proteome</keyword>
<dbReference type="KEGG" id="lpav:PLANPX_2908"/>
<dbReference type="AlphaFoldDB" id="A0A5K7XG91"/>
<organism evidence="1 2">
    <name type="scientific">Lacipirellula parvula</name>
    <dbReference type="NCBI Taxonomy" id="2650471"/>
    <lineage>
        <taxon>Bacteria</taxon>
        <taxon>Pseudomonadati</taxon>
        <taxon>Planctomycetota</taxon>
        <taxon>Planctomycetia</taxon>
        <taxon>Pirellulales</taxon>
        <taxon>Lacipirellulaceae</taxon>
        <taxon>Lacipirellula</taxon>
    </lineage>
</organism>
<dbReference type="InterPro" id="IPR036567">
    <property type="entry name" value="RHF-like"/>
</dbReference>
<proteinExistence type="predicted"/>
<reference evidence="2" key="1">
    <citation type="submission" date="2019-10" db="EMBL/GenBank/DDBJ databases">
        <title>Lacipirellula parvula gen. nov., sp. nov., representing a lineage of planctomycetes widespread in freshwater anoxic habitats, and description of the family Lacipirellulaceae.</title>
        <authorList>
            <person name="Dedysh S.N."/>
            <person name="Kulichevskaya I.S."/>
            <person name="Beletsky A.V."/>
            <person name="Rakitin A.L."/>
            <person name="Mardanov A.V."/>
            <person name="Ivanova A.A."/>
            <person name="Saltykova V.X."/>
            <person name="Rijpstra W.I.C."/>
            <person name="Sinninghe Damste J.S."/>
            <person name="Ravin N.V."/>
        </authorList>
    </citation>
    <scope>NUCLEOTIDE SEQUENCE [LARGE SCALE GENOMIC DNA]</scope>
    <source>
        <strain evidence="2">PX69</strain>
    </source>
</reference>
<dbReference type="InterPro" id="IPR003489">
    <property type="entry name" value="RHF/RaiA"/>
</dbReference>
<gene>
    <name evidence="1" type="ORF">PLANPX_2908</name>
</gene>
<dbReference type="EMBL" id="AP021861">
    <property type="protein sequence ID" value="BBO33296.1"/>
    <property type="molecule type" value="Genomic_DNA"/>
</dbReference>
<dbReference type="Pfam" id="PF02482">
    <property type="entry name" value="Ribosomal_S30AE"/>
    <property type="match status" value="1"/>
</dbReference>
<protein>
    <recommendedName>
        <fullName evidence="3">Ribosomal subunit interface protein</fullName>
    </recommendedName>
</protein>
<evidence type="ECO:0008006" key="3">
    <source>
        <dbReference type="Google" id="ProtNLM"/>
    </source>
</evidence>
<accession>A0A5K7XG91</accession>
<evidence type="ECO:0000313" key="2">
    <source>
        <dbReference type="Proteomes" id="UP000326837"/>
    </source>
</evidence>
<evidence type="ECO:0000313" key="1">
    <source>
        <dbReference type="EMBL" id="BBO33296.1"/>
    </source>
</evidence>
<sequence>MQVQVHTDNHVNGSAGLTSHVEDVVSAALSRFGNRVTRVEVHIGDENGHKGGNHDKRCAMEARLSHLQPIAVTATAPSVDAAIHAAAEKLLRTLSKSLNKKYDAKGRTSTAEFAAVQQVEEDVEEFALED</sequence>
<dbReference type="Proteomes" id="UP000326837">
    <property type="component" value="Chromosome"/>
</dbReference>
<dbReference type="SUPFAM" id="SSF69754">
    <property type="entry name" value="Ribosome binding protein Y (YfiA homologue)"/>
    <property type="match status" value="1"/>
</dbReference>
<dbReference type="Gene3D" id="3.30.160.100">
    <property type="entry name" value="Ribosome hibernation promotion factor-like"/>
    <property type="match status" value="1"/>
</dbReference>